<accession>A0A075UUL0</accession>
<dbReference type="EMBL" id="CP008953">
    <property type="protein sequence ID" value="AIG76101.1"/>
    <property type="molecule type" value="Genomic_DNA"/>
</dbReference>
<dbReference type="InterPro" id="IPR023286">
    <property type="entry name" value="ABATE_dom_sf"/>
</dbReference>
<reference evidence="2 3" key="1">
    <citation type="journal article" date="2014" name="J. Biotechnol.">
        <title>Complete genome sequence of the actinobacterium Amycolatopsis japonica MG417-CF17(T) (=DSM 44213T) producing (S,S)-N,N'-ethylenediaminedisuccinic acid.</title>
        <authorList>
            <person name="Stegmann E."/>
            <person name="Albersmeier A."/>
            <person name="Spohn M."/>
            <person name="Gert H."/>
            <person name="Weber T."/>
            <person name="Wohlleben W."/>
            <person name="Kalinowski J."/>
            <person name="Ruckert C."/>
        </authorList>
    </citation>
    <scope>NUCLEOTIDE SEQUENCE [LARGE SCALE GENOMIC DNA]</scope>
    <source>
        <strain evidence="3">MG417-CF17 (DSM 44213)</strain>
    </source>
</reference>
<dbReference type="InterPro" id="IPR010852">
    <property type="entry name" value="ABATE"/>
</dbReference>
<dbReference type="RefSeq" id="WP_038512319.1">
    <property type="nucleotide sequence ID" value="NZ_CP008953.1"/>
</dbReference>
<evidence type="ECO:0000313" key="3">
    <source>
        <dbReference type="Proteomes" id="UP000028492"/>
    </source>
</evidence>
<dbReference type="PANTHER" id="PTHR35525">
    <property type="entry name" value="BLL6575 PROTEIN"/>
    <property type="match status" value="1"/>
</dbReference>
<protein>
    <recommendedName>
        <fullName evidence="1">Zinc finger CGNR domain-containing protein</fullName>
    </recommendedName>
</protein>
<sequence length="176" mass="19947">MTLVLQRPLTGEPLALDLLNTTWPDRGEWRDAFDEPGGVDAWLAERGLPDTPGAEDPLRHTRSVLREVLENPGEAAERALNEVLARGRLQPELREGGVEEVIEVDDAAWRPAWLAAYGYLSLLRTRPDRIKRCSAYPACTLYFDDTTRNGTRRWCSMETCGNRAKAARHYRREQSA</sequence>
<gene>
    <name evidence="2" type="ORF">AJAP_16140</name>
</gene>
<dbReference type="Gene3D" id="1.10.3300.10">
    <property type="entry name" value="Jann2411-like domain"/>
    <property type="match status" value="1"/>
</dbReference>
<organism evidence="2 3">
    <name type="scientific">Amycolatopsis japonica</name>
    <dbReference type="NCBI Taxonomy" id="208439"/>
    <lineage>
        <taxon>Bacteria</taxon>
        <taxon>Bacillati</taxon>
        <taxon>Actinomycetota</taxon>
        <taxon>Actinomycetes</taxon>
        <taxon>Pseudonocardiales</taxon>
        <taxon>Pseudonocardiaceae</taxon>
        <taxon>Amycolatopsis</taxon>
        <taxon>Amycolatopsis japonica group</taxon>
    </lineage>
</organism>
<dbReference type="AlphaFoldDB" id="A0A075UUL0"/>
<dbReference type="HOGENOM" id="CLU_087298_0_1_11"/>
<dbReference type="STRING" id="208439.AJAP_16140"/>
<name>A0A075UUL0_9PSEU</name>
<dbReference type="InterPro" id="IPR021005">
    <property type="entry name" value="Znf_CGNR"/>
</dbReference>
<dbReference type="Proteomes" id="UP000028492">
    <property type="component" value="Chromosome"/>
</dbReference>
<dbReference type="KEGG" id="aja:AJAP_16140"/>
<dbReference type="PANTHER" id="PTHR35525:SF3">
    <property type="entry name" value="BLL6575 PROTEIN"/>
    <property type="match status" value="1"/>
</dbReference>
<dbReference type="Pfam" id="PF11706">
    <property type="entry name" value="zf-CGNR"/>
    <property type="match status" value="1"/>
</dbReference>
<evidence type="ECO:0000313" key="2">
    <source>
        <dbReference type="EMBL" id="AIG76101.1"/>
    </source>
</evidence>
<dbReference type="SUPFAM" id="SSF160904">
    <property type="entry name" value="Jann2411-like"/>
    <property type="match status" value="1"/>
</dbReference>
<dbReference type="Pfam" id="PF07336">
    <property type="entry name" value="ABATE"/>
    <property type="match status" value="1"/>
</dbReference>
<keyword evidence="3" id="KW-1185">Reference proteome</keyword>
<proteinExistence type="predicted"/>
<dbReference type="eggNOG" id="COG5516">
    <property type="taxonomic scope" value="Bacteria"/>
</dbReference>
<evidence type="ECO:0000259" key="1">
    <source>
        <dbReference type="Pfam" id="PF11706"/>
    </source>
</evidence>
<feature type="domain" description="Zinc finger CGNR" evidence="1">
    <location>
        <begin position="129"/>
        <end position="172"/>
    </location>
</feature>